<evidence type="ECO:0000256" key="1">
    <source>
        <dbReference type="SAM" id="SignalP"/>
    </source>
</evidence>
<protein>
    <submittedName>
        <fullName evidence="2">Uncharacterized protein</fullName>
    </submittedName>
</protein>
<evidence type="ECO:0000313" key="3">
    <source>
        <dbReference type="Proteomes" id="UP000824107"/>
    </source>
</evidence>
<dbReference type="Proteomes" id="UP000824107">
    <property type="component" value="Unassembled WGS sequence"/>
</dbReference>
<accession>A0A9D1M5K3</accession>
<dbReference type="EMBL" id="DVNC01000053">
    <property type="protein sequence ID" value="HIU53973.1"/>
    <property type="molecule type" value="Genomic_DNA"/>
</dbReference>
<feature type="chain" id="PRO_5038650381" evidence="1">
    <location>
        <begin position="17"/>
        <end position="76"/>
    </location>
</feature>
<keyword evidence="1" id="KW-0732">Signal</keyword>
<comment type="caution">
    <text evidence="2">The sequence shown here is derived from an EMBL/GenBank/DDBJ whole genome shotgun (WGS) entry which is preliminary data.</text>
</comment>
<proteinExistence type="predicted"/>
<dbReference type="AlphaFoldDB" id="A0A9D1M5K3"/>
<reference evidence="2" key="2">
    <citation type="journal article" date="2021" name="PeerJ">
        <title>Extensive microbial diversity within the chicken gut microbiome revealed by metagenomics and culture.</title>
        <authorList>
            <person name="Gilroy R."/>
            <person name="Ravi A."/>
            <person name="Getino M."/>
            <person name="Pursley I."/>
            <person name="Horton D.L."/>
            <person name="Alikhan N.F."/>
            <person name="Baker D."/>
            <person name="Gharbi K."/>
            <person name="Hall N."/>
            <person name="Watson M."/>
            <person name="Adriaenssens E.M."/>
            <person name="Foster-Nyarko E."/>
            <person name="Jarju S."/>
            <person name="Secka A."/>
            <person name="Antonio M."/>
            <person name="Oren A."/>
            <person name="Chaudhuri R.R."/>
            <person name="La Ragione R."/>
            <person name="Hildebrand F."/>
            <person name="Pallen M.J."/>
        </authorList>
    </citation>
    <scope>NUCLEOTIDE SEQUENCE</scope>
    <source>
        <strain evidence="2">ChiW3-316</strain>
    </source>
</reference>
<reference evidence="2" key="1">
    <citation type="submission" date="2020-10" db="EMBL/GenBank/DDBJ databases">
        <authorList>
            <person name="Gilroy R."/>
        </authorList>
    </citation>
    <scope>NUCLEOTIDE SEQUENCE</scope>
    <source>
        <strain evidence="2">ChiW3-316</strain>
    </source>
</reference>
<name>A0A9D1M5K3_9PROT</name>
<evidence type="ECO:0000313" key="2">
    <source>
        <dbReference type="EMBL" id="HIU53973.1"/>
    </source>
</evidence>
<gene>
    <name evidence="2" type="ORF">IAD20_07845</name>
</gene>
<feature type="signal peptide" evidence="1">
    <location>
        <begin position="1"/>
        <end position="16"/>
    </location>
</feature>
<sequence length="76" mass="8406">MPVLMPAVLLCLSSCAAEPSEPVCSCPVYPVAGPEVARELEQADYASYPHTWEWIGRINKLRQELELCSRSKSAAR</sequence>
<organism evidence="2 3">
    <name type="scientific">Candidatus Scatocola faecipullorum</name>
    <dbReference type="NCBI Taxonomy" id="2840917"/>
    <lineage>
        <taxon>Bacteria</taxon>
        <taxon>Pseudomonadati</taxon>
        <taxon>Pseudomonadota</taxon>
        <taxon>Alphaproteobacteria</taxon>
        <taxon>Rhodospirillales</taxon>
        <taxon>Rhodospirillaceae</taxon>
        <taxon>Rhodospirillaceae incertae sedis</taxon>
        <taxon>Candidatus Scatocola</taxon>
    </lineage>
</organism>